<gene>
    <name evidence="1" type="ORF">PHYPA_029086</name>
</gene>
<dbReference type="Proteomes" id="UP000006727">
    <property type="component" value="Chromosome 24"/>
</dbReference>
<dbReference type="EMBL" id="ABEU02000024">
    <property type="protein sequence ID" value="PNR28494.1"/>
    <property type="molecule type" value="Genomic_DNA"/>
</dbReference>
<keyword evidence="3" id="KW-1185">Reference proteome</keyword>
<dbReference type="AlphaFoldDB" id="A0A2K1IGU3"/>
<evidence type="ECO:0000313" key="1">
    <source>
        <dbReference type="EMBL" id="PNR28494.1"/>
    </source>
</evidence>
<sequence length="79" mass="8331">MQSRRSCKSFPALNCSLTFKNGSNKQSCAACTTFRLSQLAVSLSTGSRWATNSVPGDAQLGTCPLPSGTSLPASQYQAR</sequence>
<dbReference type="InParanoid" id="A0A2K1IGU3"/>
<reference evidence="1 3" key="1">
    <citation type="journal article" date="2008" name="Science">
        <title>The Physcomitrella genome reveals evolutionary insights into the conquest of land by plants.</title>
        <authorList>
            <person name="Rensing S."/>
            <person name="Lang D."/>
            <person name="Zimmer A."/>
            <person name="Terry A."/>
            <person name="Salamov A."/>
            <person name="Shapiro H."/>
            <person name="Nishiyama T."/>
            <person name="Perroud P.-F."/>
            <person name="Lindquist E."/>
            <person name="Kamisugi Y."/>
            <person name="Tanahashi T."/>
            <person name="Sakakibara K."/>
            <person name="Fujita T."/>
            <person name="Oishi K."/>
            <person name="Shin-I T."/>
            <person name="Kuroki Y."/>
            <person name="Toyoda A."/>
            <person name="Suzuki Y."/>
            <person name="Hashimoto A."/>
            <person name="Yamaguchi K."/>
            <person name="Sugano A."/>
            <person name="Kohara Y."/>
            <person name="Fujiyama A."/>
            <person name="Anterola A."/>
            <person name="Aoki S."/>
            <person name="Ashton N."/>
            <person name="Barbazuk W.B."/>
            <person name="Barker E."/>
            <person name="Bennetzen J."/>
            <person name="Bezanilla M."/>
            <person name="Blankenship R."/>
            <person name="Cho S.H."/>
            <person name="Dutcher S."/>
            <person name="Estelle M."/>
            <person name="Fawcett J.A."/>
            <person name="Gundlach H."/>
            <person name="Hanada K."/>
            <person name="Heyl A."/>
            <person name="Hicks K.A."/>
            <person name="Hugh J."/>
            <person name="Lohr M."/>
            <person name="Mayer K."/>
            <person name="Melkozernov A."/>
            <person name="Murata T."/>
            <person name="Nelson D."/>
            <person name="Pils B."/>
            <person name="Prigge M."/>
            <person name="Reiss B."/>
            <person name="Renner T."/>
            <person name="Rombauts S."/>
            <person name="Rushton P."/>
            <person name="Sanderfoot A."/>
            <person name="Schween G."/>
            <person name="Shiu S.-H."/>
            <person name="Stueber K."/>
            <person name="Theodoulou F.L."/>
            <person name="Tu H."/>
            <person name="Van de Peer Y."/>
            <person name="Verrier P.J."/>
            <person name="Waters E."/>
            <person name="Wood A."/>
            <person name="Yang L."/>
            <person name="Cove D."/>
            <person name="Cuming A."/>
            <person name="Hasebe M."/>
            <person name="Lucas S."/>
            <person name="Mishler D.B."/>
            <person name="Reski R."/>
            <person name="Grigoriev I."/>
            <person name="Quatrano R.S."/>
            <person name="Boore J.L."/>
        </authorList>
    </citation>
    <scope>NUCLEOTIDE SEQUENCE [LARGE SCALE GENOMIC DNA]</scope>
    <source>
        <strain evidence="2 3">cv. Gransden 2004</strain>
    </source>
</reference>
<reference evidence="1 3" key="2">
    <citation type="journal article" date="2018" name="Plant J.">
        <title>The Physcomitrella patens chromosome-scale assembly reveals moss genome structure and evolution.</title>
        <authorList>
            <person name="Lang D."/>
            <person name="Ullrich K.K."/>
            <person name="Murat F."/>
            <person name="Fuchs J."/>
            <person name="Jenkins J."/>
            <person name="Haas F.B."/>
            <person name="Piednoel M."/>
            <person name="Gundlach H."/>
            <person name="Van Bel M."/>
            <person name="Meyberg R."/>
            <person name="Vives C."/>
            <person name="Morata J."/>
            <person name="Symeonidi A."/>
            <person name="Hiss M."/>
            <person name="Muchero W."/>
            <person name="Kamisugi Y."/>
            <person name="Saleh O."/>
            <person name="Blanc G."/>
            <person name="Decker E.L."/>
            <person name="van Gessel N."/>
            <person name="Grimwood J."/>
            <person name="Hayes R.D."/>
            <person name="Graham S.W."/>
            <person name="Gunter L.E."/>
            <person name="McDaniel S.F."/>
            <person name="Hoernstein S.N.W."/>
            <person name="Larsson A."/>
            <person name="Li F.W."/>
            <person name="Perroud P.F."/>
            <person name="Phillips J."/>
            <person name="Ranjan P."/>
            <person name="Rokshar D.S."/>
            <person name="Rothfels C.J."/>
            <person name="Schneider L."/>
            <person name="Shu S."/>
            <person name="Stevenson D.W."/>
            <person name="Thummler F."/>
            <person name="Tillich M."/>
            <person name="Villarreal Aguilar J.C."/>
            <person name="Widiez T."/>
            <person name="Wong G.K."/>
            <person name="Wymore A."/>
            <person name="Zhang Y."/>
            <person name="Zimmer A.D."/>
            <person name="Quatrano R.S."/>
            <person name="Mayer K.F.X."/>
            <person name="Goodstein D."/>
            <person name="Casacuberta J.M."/>
            <person name="Vandepoele K."/>
            <person name="Reski R."/>
            <person name="Cuming A.C."/>
            <person name="Tuskan G.A."/>
            <person name="Maumus F."/>
            <person name="Salse J."/>
            <person name="Schmutz J."/>
            <person name="Rensing S.A."/>
        </authorList>
    </citation>
    <scope>NUCLEOTIDE SEQUENCE [LARGE SCALE GENOMIC DNA]</scope>
    <source>
        <strain evidence="2 3">cv. Gransden 2004</strain>
    </source>
</reference>
<proteinExistence type="predicted"/>
<name>A0A2K1IGU3_PHYPA</name>
<reference evidence="2" key="3">
    <citation type="submission" date="2020-12" db="UniProtKB">
        <authorList>
            <consortium name="EnsemblPlants"/>
        </authorList>
    </citation>
    <scope>IDENTIFICATION</scope>
</reference>
<accession>A0A2K1IGU3</accession>
<evidence type="ECO:0000313" key="3">
    <source>
        <dbReference type="Proteomes" id="UP000006727"/>
    </source>
</evidence>
<dbReference type="Gramene" id="Pp3c24_14849V3.1">
    <property type="protein sequence ID" value="PAC:32909897.CDS.1"/>
    <property type="gene ID" value="Pp3c24_14849"/>
</dbReference>
<evidence type="ECO:0000313" key="2">
    <source>
        <dbReference type="EnsemblPlants" id="PAC:32909897.CDS.1"/>
    </source>
</evidence>
<organism evidence="1">
    <name type="scientific">Physcomitrium patens</name>
    <name type="common">Spreading-leaved earth moss</name>
    <name type="synonym">Physcomitrella patens</name>
    <dbReference type="NCBI Taxonomy" id="3218"/>
    <lineage>
        <taxon>Eukaryota</taxon>
        <taxon>Viridiplantae</taxon>
        <taxon>Streptophyta</taxon>
        <taxon>Embryophyta</taxon>
        <taxon>Bryophyta</taxon>
        <taxon>Bryophytina</taxon>
        <taxon>Bryopsida</taxon>
        <taxon>Funariidae</taxon>
        <taxon>Funariales</taxon>
        <taxon>Funariaceae</taxon>
        <taxon>Physcomitrium</taxon>
    </lineage>
</organism>
<protein>
    <submittedName>
        <fullName evidence="1 2">Uncharacterized protein</fullName>
    </submittedName>
</protein>
<dbReference type="EnsemblPlants" id="Pp3c24_14849V3.1">
    <property type="protein sequence ID" value="PAC:32909897.CDS.1"/>
    <property type="gene ID" value="Pp3c24_14849"/>
</dbReference>